<dbReference type="InterPro" id="IPR013249">
    <property type="entry name" value="RNA_pol_sigma70_r4_t2"/>
</dbReference>
<comment type="caution">
    <text evidence="8">The sequence shown here is derived from an EMBL/GenBank/DDBJ whole genome shotgun (WGS) entry which is preliminary data.</text>
</comment>
<evidence type="ECO:0000256" key="3">
    <source>
        <dbReference type="ARBA" id="ARBA00023082"/>
    </source>
</evidence>
<dbReference type="InterPro" id="IPR013324">
    <property type="entry name" value="RNA_pol_sigma_r3/r4-like"/>
</dbReference>
<keyword evidence="3" id="KW-0731">Sigma factor</keyword>
<name>A0ABV6JCE9_9BACL</name>
<dbReference type="PANTHER" id="PTHR43133:SF8">
    <property type="entry name" value="RNA POLYMERASE SIGMA FACTOR HI_1459-RELATED"/>
    <property type="match status" value="1"/>
</dbReference>
<organism evidence="8 9">
    <name type="scientific">Paenibacillus mendelii</name>
    <dbReference type="NCBI Taxonomy" id="206163"/>
    <lineage>
        <taxon>Bacteria</taxon>
        <taxon>Bacillati</taxon>
        <taxon>Bacillota</taxon>
        <taxon>Bacilli</taxon>
        <taxon>Bacillales</taxon>
        <taxon>Paenibacillaceae</taxon>
        <taxon>Paenibacillus</taxon>
    </lineage>
</organism>
<dbReference type="Pfam" id="PF08281">
    <property type="entry name" value="Sigma70_r4_2"/>
    <property type="match status" value="1"/>
</dbReference>
<evidence type="ECO:0000313" key="9">
    <source>
        <dbReference type="Proteomes" id="UP001589818"/>
    </source>
</evidence>
<evidence type="ECO:0000256" key="1">
    <source>
        <dbReference type="ARBA" id="ARBA00010641"/>
    </source>
</evidence>
<dbReference type="EMBL" id="JBHLVF010000034">
    <property type="protein sequence ID" value="MFC0393570.1"/>
    <property type="molecule type" value="Genomic_DNA"/>
</dbReference>
<protein>
    <submittedName>
        <fullName evidence="8">RNA polymerase sigma factor</fullName>
    </submittedName>
</protein>
<evidence type="ECO:0000259" key="6">
    <source>
        <dbReference type="Pfam" id="PF04542"/>
    </source>
</evidence>
<dbReference type="InterPro" id="IPR014284">
    <property type="entry name" value="RNA_pol_sigma-70_dom"/>
</dbReference>
<keyword evidence="5" id="KW-0804">Transcription</keyword>
<dbReference type="Pfam" id="PF04542">
    <property type="entry name" value="Sigma70_r2"/>
    <property type="match status" value="1"/>
</dbReference>
<dbReference type="Gene3D" id="1.10.10.10">
    <property type="entry name" value="Winged helix-like DNA-binding domain superfamily/Winged helix DNA-binding domain"/>
    <property type="match status" value="1"/>
</dbReference>
<evidence type="ECO:0000313" key="8">
    <source>
        <dbReference type="EMBL" id="MFC0393570.1"/>
    </source>
</evidence>
<feature type="domain" description="RNA polymerase sigma factor 70 region 4 type 2" evidence="7">
    <location>
        <begin position="122"/>
        <end position="172"/>
    </location>
</feature>
<dbReference type="Proteomes" id="UP001589818">
    <property type="component" value="Unassembled WGS sequence"/>
</dbReference>
<dbReference type="SUPFAM" id="SSF88946">
    <property type="entry name" value="Sigma2 domain of RNA polymerase sigma factors"/>
    <property type="match status" value="1"/>
</dbReference>
<evidence type="ECO:0000256" key="2">
    <source>
        <dbReference type="ARBA" id="ARBA00023015"/>
    </source>
</evidence>
<proteinExistence type="inferred from homology"/>
<dbReference type="SUPFAM" id="SSF88659">
    <property type="entry name" value="Sigma3 and sigma4 domains of RNA polymerase sigma factors"/>
    <property type="match status" value="1"/>
</dbReference>
<evidence type="ECO:0000256" key="5">
    <source>
        <dbReference type="ARBA" id="ARBA00023163"/>
    </source>
</evidence>
<dbReference type="RefSeq" id="WP_204821673.1">
    <property type="nucleotide sequence ID" value="NZ_JANHOF010000008.1"/>
</dbReference>
<dbReference type="InterPro" id="IPR039425">
    <property type="entry name" value="RNA_pol_sigma-70-like"/>
</dbReference>
<dbReference type="InterPro" id="IPR036388">
    <property type="entry name" value="WH-like_DNA-bd_sf"/>
</dbReference>
<evidence type="ECO:0000256" key="4">
    <source>
        <dbReference type="ARBA" id="ARBA00023125"/>
    </source>
</evidence>
<dbReference type="InterPro" id="IPR013325">
    <property type="entry name" value="RNA_pol_sigma_r2"/>
</dbReference>
<accession>A0ABV6JCE9</accession>
<keyword evidence="4" id="KW-0238">DNA-binding</keyword>
<evidence type="ECO:0000259" key="7">
    <source>
        <dbReference type="Pfam" id="PF08281"/>
    </source>
</evidence>
<keyword evidence="2" id="KW-0805">Transcription regulation</keyword>
<sequence length="188" mass="22345">MEVRRVQDEDYMSQLSFGHDSALDALVFRYHKPLYGYAYRLLQDEKLAEDIVQETFLKIYQQGKKGYVPDKFKPWMYKLATNSCKDYWKKASTQREHSTDQDLEEEGQVHHIIDRQLERKWMIDSLNQLSFDHRTVLYLRFYQDLKYAEIALTLDIPLNTVKGRIARGLKYLEGILREDERNGVGANE</sequence>
<gene>
    <name evidence="8" type="ORF">ACFFJ8_19630</name>
</gene>
<dbReference type="InterPro" id="IPR007627">
    <property type="entry name" value="RNA_pol_sigma70_r2"/>
</dbReference>
<dbReference type="Gene3D" id="1.10.1740.10">
    <property type="match status" value="1"/>
</dbReference>
<dbReference type="CDD" id="cd06171">
    <property type="entry name" value="Sigma70_r4"/>
    <property type="match status" value="1"/>
</dbReference>
<comment type="similarity">
    <text evidence="1">Belongs to the sigma-70 factor family. ECF subfamily.</text>
</comment>
<dbReference type="NCBIfam" id="TIGR02937">
    <property type="entry name" value="sigma70-ECF"/>
    <property type="match status" value="1"/>
</dbReference>
<dbReference type="PANTHER" id="PTHR43133">
    <property type="entry name" value="RNA POLYMERASE ECF-TYPE SIGMA FACTO"/>
    <property type="match status" value="1"/>
</dbReference>
<keyword evidence="9" id="KW-1185">Reference proteome</keyword>
<reference evidence="8 9" key="1">
    <citation type="submission" date="2024-09" db="EMBL/GenBank/DDBJ databases">
        <authorList>
            <person name="Sun Q."/>
            <person name="Mori K."/>
        </authorList>
    </citation>
    <scope>NUCLEOTIDE SEQUENCE [LARGE SCALE GENOMIC DNA]</scope>
    <source>
        <strain evidence="8 9">CCM 4839</strain>
    </source>
</reference>
<feature type="domain" description="RNA polymerase sigma-70 region 2" evidence="6">
    <location>
        <begin position="27"/>
        <end position="92"/>
    </location>
</feature>